<evidence type="ECO:0000256" key="1">
    <source>
        <dbReference type="SAM" id="MobiDB-lite"/>
    </source>
</evidence>
<evidence type="ECO:0000313" key="4">
    <source>
        <dbReference type="Proteomes" id="UP000294933"/>
    </source>
</evidence>
<accession>A0A4Y7QB02</accession>
<dbReference type="InterPro" id="IPR001810">
    <property type="entry name" value="F-box_dom"/>
</dbReference>
<dbReference type="VEuPathDB" id="FungiDB:BD410DRAFT_767177"/>
<dbReference type="STRING" id="50990.A0A4Y7QB02"/>
<reference evidence="3 4" key="1">
    <citation type="submission" date="2018-06" db="EMBL/GenBank/DDBJ databases">
        <title>A transcriptomic atlas of mushroom development highlights an independent origin of complex multicellularity.</title>
        <authorList>
            <consortium name="DOE Joint Genome Institute"/>
            <person name="Krizsan K."/>
            <person name="Almasi E."/>
            <person name="Merenyi Z."/>
            <person name="Sahu N."/>
            <person name="Viragh M."/>
            <person name="Koszo T."/>
            <person name="Mondo S."/>
            <person name="Kiss B."/>
            <person name="Balint B."/>
            <person name="Kues U."/>
            <person name="Barry K."/>
            <person name="Hegedus J.C."/>
            <person name="Henrissat B."/>
            <person name="Johnson J."/>
            <person name="Lipzen A."/>
            <person name="Ohm R."/>
            <person name="Nagy I."/>
            <person name="Pangilinan J."/>
            <person name="Yan J."/>
            <person name="Xiong Y."/>
            <person name="Grigoriev I.V."/>
            <person name="Hibbett D.S."/>
            <person name="Nagy L.G."/>
        </authorList>
    </citation>
    <scope>NUCLEOTIDE SEQUENCE [LARGE SCALE GENOMIC DNA]</scope>
    <source>
        <strain evidence="3 4">SZMC22713</strain>
    </source>
</reference>
<feature type="domain" description="F-box" evidence="2">
    <location>
        <begin position="59"/>
        <end position="90"/>
    </location>
</feature>
<keyword evidence="4" id="KW-1185">Reference proteome</keyword>
<evidence type="ECO:0000313" key="3">
    <source>
        <dbReference type="EMBL" id="TDL24625.1"/>
    </source>
</evidence>
<gene>
    <name evidence="3" type="ORF">BD410DRAFT_767177</name>
</gene>
<dbReference type="AlphaFoldDB" id="A0A4Y7QB02"/>
<sequence>MPRENPKRKVRKTAYTEYDEDADAKTNGESVASASSGATAKPPTRRRKGRLSLLPTLAMDILFEVFIRLQPSDVLNIMYTSKGFRDLLAAPSSTFIWKAVRENLEGFPNCPPFLSEVEYAKLAFNPHCYRCGKRTPNSPQWEVLARFCNACLDNMLIPTYRLIEPTDPNTSYEDVLGLIIKKRQGRRRHYLDHFYCEPQVNRVRRHIQNLPEKSSQTWLADAKRDAPGIREHAKVCRDWESKVRERRQEHLAETKLKRRDDIQQRLSQLGFGPALNRVMGEFANHRLVKPGVGLTERIWNNIKPVLIPWIQEREAKRLARSALTAYKILHPDTFLPGIADFLASSDGLRILQDLGDVPVSEEIFGDIGVFMDNWRRTVTLQLAGLVVIATEEHDKSLDQVAHAAKLAKLDLATTVFICECKQYVIQYGHQKRMDEVQRAYMHYPWVMAHPCVSNEHLDSDSKLFSIKDLRYEPEVGARLIKPIIEACALPAETTRTSDMDALDPRLICLKCKHGDAKPTDNTAVYTWRSAIGHAIICPHKETGYLWHRLSDTAAKMAKAAESSIYETKVVGDAAREAAIIQWGCTQCRDSKYRYANNLEGVKSHIKEMHKGSEPAYYRYARCPPGLFEVTLPADQCDE</sequence>
<dbReference type="SUPFAM" id="SSF81383">
    <property type="entry name" value="F-box domain"/>
    <property type="match status" value="1"/>
</dbReference>
<dbReference type="OrthoDB" id="2322499at2759"/>
<feature type="region of interest" description="Disordered" evidence="1">
    <location>
        <begin position="1"/>
        <end position="47"/>
    </location>
</feature>
<name>A0A4Y7QB02_9AGAM</name>
<feature type="compositionally biased region" description="Polar residues" evidence="1">
    <location>
        <begin position="27"/>
        <end position="38"/>
    </location>
</feature>
<evidence type="ECO:0000259" key="2">
    <source>
        <dbReference type="Pfam" id="PF00646"/>
    </source>
</evidence>
<dbReference type="Proteomes" id="UP000294933">
    <property type="component" value="Unassembled WGS sequence"/>
</dbReference>
<dbReference type="EMBL" id="ML170166">
    <property type="protein sequence ID" value="TDL24625.1"/>
    <property type="molecule type" value="Genomic_DNA"/>
</dbReference>
<dbReference type="Pfam" id="PF00646">
    <property type="entry name" value="F-box"/>
    <property type="match status" value="1"/>
</dbReference>
<protein>
    <recommendedName>
        <fullName evidence="2">F-box domain-containing protein</fullName>
    </recommendedName>
</protein>
<proteinExistence type="predicted"/>
<dbReference type="InterPro" id="IPR036047">
    <property type="entry name" value="F-box-like_dom_sf"/>
</dbReference>
<organism evidence="3 4">
    <name type="scientific">Rickenella mellea</name>
    <dbReference type="NCBI Taxonomy" id="50990"/>
    <lineage>
        <taxon>Eukaryota</taxon>
        <taxon>Fungi</taxon>
        <taxon>Dikarya</taxon>
        <taxon>Basidiomycota</taxon>
        <taxon>Agaricomycotina</taxon>
        <taxon>Agaricomycetes</taxon>
        <taxon>Hymenochaetales</taxon>
        <taxon>Rickenellaceae</taxon>
        <taxon>Rickenella</taxon>
    </lineage>
</organism>